<dbReference type="OrthoDB" id="8004326at2"/>
<accession>A0A3S3U9K6</accession>
<dbReference type="Proteomes" id="UP000286997">
    <property type="component" value="Unassembled WGS sequence"/>
</dbReference>
<keyword evidence="2" id="KW-1185">Reference proteome</keyword>
<dbReference type="RefSeq" id="WP_127728698.1">
    <property type="nucleotide sequence ID" value="NZ_SACP01000008.1"/>
</dbReference>
<proteinExistence type="predicted"/>
<reference evidence="1 2" key="1">
    <citation type="submission" date="2019-01" db="EMBL/GenBank/DDBJ databases">
        <authorList>
            <person name="Chen W.-M."/>
        </authorList>
    </citation>
    <scope>NUCLEOTIDE SEQUENCE [LARGE SCALE GENOMIC DNA]</scope>
    <source>
        <strain evidence="1 2">TER-1</strain>
    </source>
</reference>
<evidence type="ECO:0000313" key="2">
    <source>
        <dbReference type="Proteomes" id="UP000286997"/>
    </source>
</evidence>
<name>A0A3S3U9K6_9HYPH</name>
<dbReference type="AlphaFoldDB" id="A0A3S3U9K6"/>
<gene>
    <name evidence="1" type="ORF">EOE48_10250</name>
</gene>
<dbReference type="EMBL" id="SACP01000008">
    <property type="protein sequence ID" value="RVU18755.1"/>
    <property type="molecule type" value="Genomic_DNA"/>
</dbReference>
<organism evidence="1 2">
    <name type="scientific">Methylobacterium oryzihabitans</name>
    <dbReference type="NCBI Taxonomy" id="2499852"/>
    <lineage>
        <taxon>Bacteria</taxon>
        <taxon>Pseudomonadati</taxon>
        <taxon>Pseudomonadota</taxon>
        <taxon>Alphaproteobacteria</taxon>
        <taxon>Hyphomicrobiales</taxon>
        <taxon>Methylobacteriaceae</taxon>
        <taxon>Methylobacterium</taxon>
    </lineage>
</organism>
<protein>
    <submittedName>
        <fullName evidence="1">Uncharacterized protein</fullName>
    </submittedName>
</protein>
<sequence>MHHDALPLSKSTHIRVACGGGDREVTIASLRRRLGIDALVRLHPADFRALPPEWRHFVHFNLEHTTNAAGERYAVVPIVTPGCRRDDGTEVLPVVDLAPRRIGTCLEVRQGVPLAEIGPDLFAHSLPHIRSPGQLAQALVERYRDLFPDLSDAEIAARGCAITRIAFDP</sequence>
<evidence type="ECO:0000313" key="1">
    <source>
        <dbReference type="EMBL" id="RVU18755.1"/>
    </source>
</evidence>
<comment type="caution">
    <text evidence="1">The sequence shown here is derived from an EMBL/GenBank/DDBJ whole genome shotgun (WGS) entry which is preliminary data.</text>
</comment>